<dbReference type="AlphaFoldDB" id="A0A1B9P3E0"/>
<dbReference type="SUPFAM" id="SSF53098">
    <property type="entry name" value="Ribonuclease H-like"/>
    <property type="match status" value="1"/>
</dbReference>
<evidence type="ECO:0000256" key="1">
    <source>
        <dbReference type="ARBA" id="ARBA00022722"/>
    </source>
</evidence>
<organism evidence="5 6">
    <name type="scientific">Aliivibrio logei</name>
    <name type="common">Vibrio logei</name>
    <dbReference type="NCBI Taxonomy" id="688"/>
    <lineage>
        <taxon>Bacteria</taxon>
        <taxon>Pseudomonadati</taxon>
        <taxon>Pseudomonadota</taxon>
        <taxon>Gammaproteobacteria</taxon>
        <taxon>Vibrionales</taxon>
        <taxon>Vibrionaceae</taxon>
        <taxon>Aliivibrio</taxon>
    </lineage>
</organism>
<dbReference type="RefSeq" id="WP_023603048.1">
    <property type="nucleotide sequence ID" value="NZ_CAWMPN010000004.1"/>
</dbReference>
<keyword evidence="3" id="KW-0269">Exonuclease</keyword>
<comment type="caution">
    <text evidence="5">The sequence shown here is derived from an EMBL/GenBank/DDBJ whole genome shotgun (WGS) entry which is preliminary data.</text>
</comment>
<dbReference type="PANTHER" id="PTHR30231:SF4">
    <property type="entry name" value="PROTEIN NEN2"/>
    <property type="match status" value="1"/>
</dbReference>
<accession>A0A1B9P3E0</accession>
<dbReference type="GO" id="GO:0005829">
    <property type="term" value="C:cytosol"/>
    <property type="evidence" value="ECO:0007669"/>
    <property type="project" value="TreeGrafter"/>
</dbReference>
<dbReference type="CDD" id="cd06127">
    <property type="entry name" value="DEDDh"/>
    <property type="match status" value="1"/>
</dbReference>
<evidence type="ECO:0000313" key="5">
    <source>
        <dbReference type="EMBL" id="OCH23000.1"/>
    </source>
</evidence>
<dbReference type="InterPro" id="IPR013520">
    <property type="entry name" value="Ribonucl_H"/>
</dbReference>
<dbReference type="GO" id="GO:0006259">
    <property type="term" value="P:DNA metabolic process"/>
    <property type="evidence" value="ECO:0007669"/>
    <property type="project" value="UniProtKB-ARBA"/>
</dbReference>
<dbReference type="SMART" id="SM00479">
    <property type="entry name" value="EXOIII"/>
    <property type="match status" value="1"/>
</dbReference>
<proteinExistence type="predicted"/>
<dbReference type="EMBL" id="MAJU01000004">
    <property type="protein sequence ID" value="OCH23000.1"/>
    <property type="molecule type" value="Genomic_DNA"/>
</dbReference>
<reference evidence="5 6" key="1">
    <citation type="submission" date="2016-06" db="EMBL/GenBank/DDBJ databases">
        <authorList>
            <person name="Kjaerup R.B."/>
            <person name="Dalgaard T.S."/>
            <person name="Juul-Madsen H.R."/>
        </authorList>
    </citation>
    <scope>NUCLEOTIDE SEQUENCE [LARGE SCALE GENOMIC DNA]</scope>
    <source>
        <strain evidence="5 6">1S159</strain>
    </source>
</reference>
<sequence length="259" mass="30096">MLDNSLERKNIINHMMDLFSNRHPLTRLEEQRQAIVTQDPTLPNYLHVLLKSPYPSPKEDSNNMTFTVVDFETSGLNPESDHIVSIGWVHIIKNTIKLSSAQHYIINEPTVESSLSEHPEVDHTARSLHHILPEQQKTGISIEKAMERFFTSLPNSILIVHGATIEQRFLEQFFLSHQLPTLPIIWLDTLRIEQNTIQHNRYQRDFRLFSLRRQYKLPNYPAHHALVDAIATAELFLAQRKRLFNQAIAPIGLLYQKSQ</sequence>
<protein>
    <submittedName>
        <fullName evidence="5">DNA polymerase III subunit epsilon</fullName>
    </submittedName>
</protein>
<evidence type="ECO:0000259" key="4">
    <source>
        <dbReference type="SMART" id="SM00479"/>
    </source>
</evidence>
<keyword evidence="2" id="KW-0378">Hydrolase</keyword>
<keyword evidence="1" id="KW-0540">Nuclease</keyword>
<dbReference type="Pfam" id="PF00929">
    <property type="entry name" value="RNase_T"/>
    <property type="match status" value="1"/>
</dbReference>
<evidence type="ECO:0000313" key="6">
    <source>
        <dbReference type="Proteomes" id="UP000093523"/>
    </source>
</evidence>
<evidence type="ECO:0000256" key="2">
    <source>
        <dbReference type="ARBA" id="ARBA00022801"/>
    </source>
</evidence>
<dbReference type="OrthoDB" id="5497329at2"/>
<dbReference type="Proteomes" id="UP000093523">
    <property type="component" value="Unassembled WGS sequence"/>
</dbReference>
<dbReference type="Gene3D" id="3.30.420.10">
    <property type="entry name" value="Ribonuclease H-like superfamily/Ribonuclease H"/>
    <property type="match status" value="1"/>
</dbReference>
<dbReference type="STRING" id="688.A6E04_03605"/>
<dbReference type="GO" id="GO:0008408">
    <property type="term" value="F:3'-5' exonuclease activity"/>
    <property type="evidence" value="ECO:0007669"/>
    <property type="project" value="TreeGrafter"/>
</dbReference>
<gene>
    <name evidence="5" type="ORF">A6E04_03605</name>
</gene>
<dbReference type="PANTHER" id="PTHR30231">
    <property type="entry name" value="DNA POLYMERASE III SUBUNIT EPSILON"/>
    <property type="match status" value="1"/>
</dbReference>
<dbReference type="InterPro" id="IPR012337">
    <property type="entry name" value="RNaseH-like_sf"/>
</dbReference>
<dbReference type="InterPro" id="IPR036397">
    <property type="entry name" value="RNaseH_sf"/>
</dbReference>
<feature type="domain" description="Exonuclease" evidence="4">
    <location>
        <begin position="65"/>
        <end position="245"/>
    </location>
</feature>
<evidence type="ECO:0000256" key="3">
    <source>
        <dbReference type="ARBA" id="ARBA00022839"/>
    </source>
</evidence>
<dbReference type="GO" id="GO:0003676">
    <property type="term" value="F:nucleic acid binding"/>
    <property type="evidence" value="ECO:0007669"/>
    <property type="project" value="InterPro"/>
</dbReference>
<name>A0A1B9P3E0_ALILO</name>